<feature type="signal peptide" evidence="2">
    <location>
        <begin position="1"/>
        <end position="19"/>
    </location>
</feature>
<comment type="caution">
    <text evidence="3">The sequence shown here is derived from an EMBL/GenBank/DDBJ whole genome shotgun (WGS) entry which is preliminary data.</text>
</comment>
<reference evidence="3" key="1">
    <citation type="submission" date="2022-11" db="EMBL/GenBank/DDBJ databases">
        <authorList>
            <person name="Petersen C."/>
        </authorList>
    </citation>
    <scope>NUCLEOTIDE SEQUENCE</scope>
    <source>
        <strain evidence="3">IBT 21917</strain>
    </source>
</reference>
<dbReference type="OrthoDB" id="4843554at2759"/>
<gene>
    <name evidence="3" type="ORF">N7492_010509</name>
</gene>
<reference evidence="3" key="2">
    <citation type="journal article" date="2023" name="IMA Fungus">
        <title>Comparative genomic study of the Penicillium genus elucidates a diverse pangenome and 15 lateral gene transfer events.</title>
        <authorList>
            <person name="Petersen C."/>
            <person name="Sorensen T."/>
            <person name="Nielsen M.R."/>
            <person name="Sondergaard T.E."/>
            <person name="Sorensen J.L."/>
            <person name="Fitzpatrick D.A."/>
            <person name="Frisvad J.C."/>
            <person name="Nielsen K.L."/>
        </authorList>
    </citation>
    <scope>NUCLEOTIDE SEQUENCE</scope>
    <source>
        <strain evidence="3">IBT 21917</strain>
    </source>
</reference>
<name>A0A9W9LEZ7_9EURO</name>
<feature type="chain" id="PRO_5040719387" description="GPI anchored protein" evidence="2">
    <location>
        <begin position="20"/>
        <end position="193"/>
    </location>
</feature>
<evidence type="ECO:0000313" key="4">
    <source>
        <dbReference type="Proteomes" id="UP001146351"/>
    </source>
</evidence>
<organism evidence="3 4">
    <name type="scientific">Penicillium capsulatum</name>
    <dbReference type="NCBI Taxonomy" id="69766"/>
    <lineage>
        <taxon>Eukaryota</taxon>
        <taxon>Fungi</taxon>
        <taxon>Dikarya</taxon>
        <taxon>Ascomycota</taxon>
        <taxon>Pezizomycotina</taxon>
        <taxon>Eurotiomycetes</taxon>
        <taxon>Eurotiomycetidae</taxon>
        <taxon>Eurotiales</taxon>
        <taxon>Aspergillaceae</taxon>
        <taxon>Penicillium</taxon>
    </lineage>
</organism>
<proteinExistence type="predicted"/>
<evidence type="ECO:0000256" key="2">
    <source>
        <dbReference type="SAM" id="SignalP"/>
    </source>
</evidence>
<keyword evidence="2" id="KW-0732">Signal</keyword>
<evidence type="ECO:0008006" key="5">
    <source>
        <dbReference type="Google" id="ProtNLM"/>
    </source>
</evidence>
<dbReference type="Proteomes" id="UP001146351">
    <property type="component" value="Unassembled WGS sequence"/>
</dbReference>
<evidence type="ECO:0000313" key="3">
    <source>
        <dbReference type="EMBL" id="KAJ5152214.1"/>
    </source>
</evidence>
<sequence>MRPSVLLVSTLSLASSIVAQDIDANDLPTQCKDVCAPVVSLTASCDKKTSDDDTAERNCVCKDSRAAKSIPVCAACLTTYSKDGGDNVTMLWWLLIPVDANDLVRSCSLTTTSFGSVTSTSMSGSSTTGATDAMTSGATTASTTSGSVSSMSSTGSGSASSTTPASTSNAANGPIQAGNGMVGAIFAGLMALA</sequence>
<dbReference type="EMBL" id="JAPQKO010000008">
    <property type="protein sequence ID" value="KAJ5152214.1"/>
    <property type="molecule type" value="Genomic_DNA"/>
</dbReference>
<evidence type="ECO:0000256" key="1">
    <source>
        <dbReference type="SAM" id="MobiDB-lite"/>
    </source>
</evidence>
<dbReference type="AlphaFoldDB" id="A0A9W9LEZ7"/>
<accession>A0A9W9LEZ7</accession>
<protein>
    <recommendedName>
        <fullName evidence="5">GPI anchored protein</fullName>
    </recommendedName>
</protein>
<feature type="compositionally biased region" description="Low complexity" evidence="1">
    <location>
        <begin position="115"/>
        <end position="173"/>
    </location>
</feature>
<feature type="region of interest" description="Disordered" evidence="1">
    <location>
        <begin position="115"/>
        <end position="174"/>
    </location>
</feature>
<keyword evidence="4" id="KW-1185">Reference proteome</keyword>